<dbReference type="NCBIfam" id="TIGR00479">
    <property type="entry name" value="rumA"/>
    <property type="match status" value="1"/>
</dbReference>
<accession>A0A679I339</accession>
<dbReference type="PANTHER" id="PTHR11061">
    <property type="entry name" value="RNA M5U METHYLTRANSFERASE"/>
    <property type="match status" value="1"/>
</dbReference>
<gene>
    <name evidence="9 10" type="primary">rlmD</name>
    <name evidence="10" type="ORF">ICHIAU1_12170</name>
</gene>
<feature type="binding site" evidence="9">
    <location>
        <position position="75"/>
    </location>
    <ligand>
        <name>[4Fe-4S] cluster</name>
        <dbReference type="ChEBI" id="CHEBI:49883"/>
    </ligand>
</feature>
<evidence type="ECO:0000313" key="11">
    <source>
        <dbReference type="Proteomes" id="UP000463961"/>
    </source>
</evidence>
<dbReference type="Pfam" id="PF05958">
    <property type="entry name" value="tRNA_U5-meth_tr"/>
    <property type="match status" value="1"/>
</dbReference>
<keyword evidence="4 9" id="KW-0808">Transferase</keyword>
<dbReference type="NCBIfam" id="NF009639">
    <property type="entry name" value="PRK13168.1"/>
    <property type="match status" value="1"/>
</dbReference>
<dbReference type="Gene3D" id="2.40.50.1070">
    <property type="match status" value="1"/>
</dbReference>
<dbReference type="AlphaFoldDB" id="A0A679I339"/>
<dbReference type="InterPro" id="IPR012340">
    <property type="entry name" value="NA-bd_OB-fold"/>
</dbReference>
<dbReference type="CDD" id="cd02440">
    <property type="entry name" value="AdoMet_MTases"/>
    <property type="match status" value="1"/>
</dbReference>
<dbReference type="HAMAP" id="MF_01010">
    <property type="entry name" value="23SrRNA_methyltr_RlmD"/>
    <property type="match status" value="1"/>
</dbReference>
<evidence type="ECO:0000313" key="10">
    <source>
        <dbReference type="EMBL" id="BBU68934.1"/>
    </source>
</evidence>
<dbReference type="InterPro" id="IPR029063">
    <property type="entry name" value="SAM-dependent_MTases_sf"/>
</dbReference>
<evidence type="ECO:0000256" key="8">
    <source>
        <dbReference type="ARBA" id="ARBA00023014"/>
    </source>
</evidence>
<dbReference type="GO" id="GO:0070475">
    <property type="term" value="P:rRNA base methylation"/>
    <property type="evidence" value="ECO:0007669"/>
    <property type="project" value="TreeGrafter"/>
</dbReference>
<keyword evidence="5 9" id="KW-0949">S-adenosyl-L-methionine</keyword>
<protein>
    <recommendedName>
        <fullName evidence="9">23S rRNA (uracil(1939)-C(5))-methyltransferase RlmD</fullName>
        <ecNumber evidence="9">2.1.1.190</ecNumber>
    </recommendedName>
    <alternativeName>
        <fullName evidence="9">23S rRNA(m5U1939)-methyltransferase</fullName>
    </alternativeName>
</protein>
<dbReference type="Pfam" id="PF01938">
    <property type="entry name" value="TRAM"/>
    <property type="match status" value="1"/>
</dbReference>
<dbReference type="Proteomes" id="UP000463961">
    <property type="component" value="Chromosome"/>
</dbReference>
<feature type="binding site" evidence="9">
    <location>
        <position position="348"/>
    </location>
    <ligand>
        <name>S-adenosyl-L-methionine</name>
        <dbReference type="ChEBI" id="CHEBI:59789"/>
    </ligand>
</feature>
<feature type="binding site" evidence="9">
    <location>
        <position position="299"/>
    </location>
    <ligand>
        <name>S-adenosyl-L-methionine</name>
        <dbReference type="ChEBI" id="CHEBI:59789"/>
    </ligand>
</feature>
<comment type="catalytic activity">
    <reaction evidence="9">
        <text>uridine(1939) in 23S rRNA + S-adenosyl-L-methionine = 5-methyluridine(1939) in 23S rRNA + S-adenosyl-L-homocysteine + H(+)</text>
        <dbReference type="Rhea" id="RHEA:42908"/>
        <dbReference type="Rhea" id="RHEA-COMP:10278"/>
        <dbReference type="Rhea" id="RHEA-COMP:10279"/>
        <dbReference type="ChEBI" id="CHEBI:15378"/>
        <dbReference type="ChEBI" id="CHEBI:57856"/>
        <dbReference type="ChEBI" id="CHEBI:59789"/>
        <dbReference type="ChEBI" id="CHEBI:65315"/>
        <dbReference type="ChEBI" id="CHEBI:74447"/>
        <dbReference type="EC" id="2.1.1.190"/>
    </reaction>
</comment>
<dbReference type="OrthoDB" id="9804590at2"/>
<dbReference type="GO" id="GO:0070041">
    <property type="term" value="F:rRNA (uridine-C5-)-methyltransferase activity"/>
    <property type="evidence" value="ECO:0007669"/>
    <property type="project" value="UniProtKB-UniRule"/>
</dbReference>
<dbReference type="PANTHER" id="PTHR11061:SF49">
    <property type="entry name" value="23S RRNA (URACIL(1939)-C(5))-METHYLTRANSFERASE RLMD"/>
    <property type="match status" value="1"/>
</dbReference>
<dbReference type="GO" id="GO:0051539">
    <property type="term" value="F:4 iron, 4 sulfur cluster binding"/>
    <property type="evidence" value="ECO:0007669"/>
    <property type="project" value="UniProtKB-KW"/>
</dbReference>
<feature type="binding site" evidence="9">
    <location>
        <position position="154"/>
    </location>
    <ligand>
        <name>[4Fe-4S] cluster</name>
        <dbReference type="ChEBI" id="CHEBI:49883"/>
    </ligand>
</feature>
<feature type="active site" description="Nucleophile" evidence="9">
    <location>
        <position position="401"/>
    </location>
</feature>
<evidence type="ECO:0000256" key="4">
    <source>
        <dbReference type="ARBA" id="ARBA00022679"/>
    </source>
</evidence>
<evidence type="ECO:0000256" key="1">
    <source>
        <dbReference type="ARBA" id="ARBA00022485"/>
    </source>
</evidence>
<evidence type="ECO:0000256" key="3">
    <source>
        <dbReference type="ARBA" id="ARBA00022603"/>
    </source>
</evidence>
<keyword evidence="6 9" id="KW-0479">Metal-binding</keyword>
<evidence type="ECO:0000256" key="5">
    <source>
        <dbReference type="ARBA" id="ARBA00022691"/>
    </source>
</evidence>
<dbReference type="Gene3D" id="2.40.50.140">
    <property type="entry name" value="Nucleic acid-binding proteins"/>
    <property type="match status" value="1"/>
</dbReference>
<evidence type="ECO:0000256" key="6">
    <source>
        <dbReference type="ARBA" id="ARBA00022723"/>
    </source>
</evidence>
<dbReference type="PROSITE" id="PS51687">
    <property type="entry name" value="SAM_MT_RNA_M5U"/>
    <property type="match status" value="1"/>
</dbReference>
<dbReference type="SUPFAM" id="SSF50249">
    <property type="entry name" value="Nucleic acid-binding proteins"/>
    <property type="match status" value="1"/>
</dbReference>
<dbReference type="InterPro" id="IPR001566">
    <property type="entry name" value="23S_rRNA_MeTrfase_RlmD"/>
</dbReference>
<proteinExistence type="inferred from homology"/>
<feature type="binding site" evidence="9">
    <location>
        <position position="66"/>
    </location>
    <ligand>
        <name>[4Fe-4S] cluster</name>
        <dbReference type="ChEBI" id="CHEBI:49883"/>
    </ligand>
</feature>
<dbReference type="GO" id="GO:0005506">
    <property type="term" value="F:iron ion binding"/>
    <property type="evidence" value="ECO:0007669"/>
    <property type="project" value="UniProtKB-UniRule"/>
</dbReference>
<evidence type="ECO:0000256" key="9">
    <source>
        <dbReference type="HAMAP-Rule" id="MF_01010"/>
    </source>
</evidence>
<dbReference type="EMBL" id="AP022345">
    <property type="protein sequence ID" value="BBU68934.1"/>
    <property type="molecule type" value="Genomic_DNA"/>
</dbReference>
<dbReference type="EC" id="2.1.1.190" evidence="9"/>
<dbReference type="GO" id="GO:0003723">
    <property type="term" value="F:RNA binding"/>
    <property type="evidence" value="ECO:0007669"/>
    <property type="project" value="InterPro"/>
</dbReference>
<evidence type="ECO:0000256" key="2">
    <source>
        <dbReference type="ARBA" id="ARBA00022552"/>
    </source>
</evidence>
<sequence>MPVGTIESLDHAGQGIARDGGKTIFVEGALPGERVGWLSYRRKPSFEQARVTEVHRAASTRVTPRCPHFGVCGGCSLQHADPVLQIAAKQRVLEDNLRHIGNVRPSSIYSPISGPAWHYRFRARLSVRLVPKKGGVLVGFHERRSSYIADMTSCCIMPQHVSDLLLPLRALFAGMSAPDRMPQIEVAVGDNAQHPGQFDTVFLLRHLDPLTDDDKTQLAQFGQAHQVRWFLQSGGPATVAPLLPDDSPLLQYRIPNYGLTLKFAPTEFTQVNPAINHALVTKAMRLLDAQPGERIADMFCGLGNFTLPIAHSGATVVGVEGSEALVQRAAENAALNGLGNTTSFFAANLFLDCQPVLERLGKLDRMLIDPPRDGAQALVQALPDADAPRGNAPHTIVYVSCNPATLARDADMLVNTKGYEMLGAGIANMFPHTAHVESIAMFRRR</sequence>
<dbReference type="InterPro" id="IPR002792">
    <property type="entry name" value="TRAM_dom"/>
</dbReference>
<comment type="function">
    <text evidence="9">Catalyzes the formation of 5-methyl-uridine at position 1939 (m5U1939) in 23S rRNA.</text>
</comment>
<dbReference type="SUPFAM" id="SSF53335">
    <property type="entry name" value="S-adenosyl-L-methionine-dependent methyltransferases"/>
    <property type="match status" value="1"/>
</dbReference>
<keyword evidence="3 9" id="KW-0489">Methyltransferase</keyword>
<dbReference type="RefSeq" id="WP_162050327.1">
    <property type="nucleotide sequence ID" value="NZ_AP019011.1"/>
</dbReference>
<keyword evidence="1 9" id="KW-0004">4Fe-4S</keyword>
<feature type="binding site" evidence="9">
    <location>
        <position position="369"/>
    </location>
    <ligand>
        <name>S-adenosyl-L-methionine</name>
        <dbReference type="ChEBI" id="CHEBI:59789"/>
    </ligand>
</feature>
<keyword evidence="2 9" id="KW-0698">rRNA processing</keyword>
<reference evidence="11" key="1">
    <citation type="submission" date="2020-01" db="EMBL/GenBank/DDBJ databases">
        <title>Phosphoaccumulans saitamaens gen. nov., sp. nov., a polyphosphate accumulating bacterium isolated from surface river water.</title>
        <authorList>
            <person name="Watanabe K."/>
            <person name="Suda W."/>
        </authorList>
    </citation>
    <scope>NUCLEOTIDE SEQUENCE [LARGE SCALE GENOMIC DNA]</scope>
    <source>
        <strain evidence="11">ICHIAU1</strain>
    </source>
</reference>
<name>A0A679I339_9RHOO</name>
<evidence type="ECO:0000256" key="7">
    <source>
        <dbReference type="ARBA" id="ARBA00023004"/>
    </source>
</evidence>
<feature type="binding site" evidence="9">
    <location>
        <position position="320"/>
    </location>
    <ligand>
        <name>S-adenosyl-L-methionine</name>
        <dbReference type="ChEBI" id="CHEBI:59789"/>
    </ligand>
</feature>
<keyword evidence="8 9" id="KW-0411">Iron-sulfur</keyword>
<dbReference type="InterPro" id="IPR010280">
    <property type="entry name" value="U5_MeTrfase_fam"/>
</dbReference>
<comment type="similarity">
    <text evidence="9">Belongs to the class I-like SAM-binding methyltransferase superfamily. RNA M5U methyltransferase family. RlmD subfamily.</text>
</comment>
<dbReference type="Gene3D" id="3.40.50.150">
    <property type="entry name" value="Vaccinia Virus protein VP39"/>
    <property type="match status" value="1"/>
</dbReference>
<keyword evidence="11" id="KW-1185">Reference proteome</keyword>
<feature type="binding site" evidence="9">
    <location>
        <position position="270"/>
    </location>
    <ligand>
        <name>S-adenosyl-L-methionine</name>
        <dbReference type="ChEBI" id="CHEBI:59789"/>
    </ligand>
</feature>
<feature type="binding site" evidence="9">
    <location>
        <position position="304"/>
    </location>
    <ligand>
        <name>S-adenosyl-L-methionine</name>
        <dbReference type="ChEBI" id="CHEBI:59789"/>
    </ligand>
</feature>
<feature type="binding site" evidence="9">
    <location>
        <position position="72"/>
    </location>
    <ligand>
        <name>[4Fe-4S] cluster</name>
        <dbReference type="ChEBI" id="CHEBI:49883"/>
    </ligand>
</feature>
<keyword evidence="7 9" id="KW-0408">Iron</keyword>
<organism evidence="10 11">
    <name type="scientific">Fluviibacter phosphoraccumulans</name>
    <dbReference type="NCBI Taxonomy" id="1751046"/>
    <lineage>
        <taxon>Bacteria</taxon>
        <taxon>Pseudomonadati</taxon>
        <taxon>Pseudomonadota</taxon>
        <taxon>Betaproteobacteria</taxon>
        <taxon>Rhodocyclales</taxon>
        <taxon>Fluviibacteraceae</taxon>
        <taxon>Fluviibacter</taxon>
    </lineage>
</organism>